<feature type="domain" description="Transketolase-like pyrimidine-binding" evidence="4">
    <location>
        <begin position="7"/>
        <end position="184"/>
    </location>
</feature>
<evidence type="ECO:0000259" key="4">
    <source>
        <dbReference type="SMART" id="SM00861"/>
    </source>
</evidence>
<dbReference type="PANTHER" id="PTHR43257">
    <property type="entry name" value="PYRUVATE DEHYDROGENASE E1 COMPONENT BETA SUBUNIT"/>
    <property type="match status" value="1"/>
</dbReference>
<evidence type="ECO:0000313" key="5">
    <source>
        <dbReference type="EMBL" id="MWA04860.1"/>
    </source>
</evidence>
<protein>
    <submittedName>
        <fullName evidence="5">Alpha-ketoacid dehydrogenase subunit beta</fullName>
    </submittedName>
</protein>
<organism evidence="5 6">
    <name type="scientific">Actinomadura physcomitrii</name>
    <dbReference type="NCBI Taxonomy" id="2650748"/>
    <lineage>
        <taxon>Bacteria</taxon>
        <taxon>Bacillati</taxon>
        <taxon>Actinomycetota</taxon>
        <taxon>Actinomycetes</taxon>
        <taxon>Streptosporangiales</taxon>
        <taxon>Thermomonosporaceae</taxon>
        <taxon>Actinomadura</taxon>
    </lineage>
</organism>
<dbReference type="Gene3D" id="3.40.50.970">
    <property type="match status" value="1"/>
</dbReference>
<dbReference type="AlphaFoldDB" id="A0A6I4MIY8"/>
<dbReference type="FunFam" id="3.40.50.920:FF:000001">
    <property type="entry name" value="Pyruvate dehydrogenase E1 beta subunit"/>
    <property type="match status" value="1"/>
</dbReference>
<keyword evidence="2" id="KW-0560">Oxidoreductase</keyword>
<reference evidence="5" key="1">
    <citation type="submission" date="2019-12" db="EMBL/GenBank/DDBJ databases">
        <title>Actinomadura physcomitrii sp. nov., a novel actinomycete isolated from moss [Physcomitrium sphaericum (Ludw) Fuernr].</title>
        <authorList>
            <person name="Zhuang X."/>
        </authorList>
    </citation>
    <scope>NUCLEOTIDE SEQUENCE [LARGE SCALE GENOMIC DNA]</scope>
    <source>
        <strain evidence="5">LD22</strain>
    </source>
</reference>
<dbReference type="CDD" id="cd07036">
    <property type="entry name" value="TPP_PYR_E1-PDHc-beta_like"/>
    <property type="match status" value="1"/>
</dbReference>
<dbReference type="GO" id="GO:0000287">
    <property type="term" value="F:magnesium ion binding"/>
    <property type="evidence" value="ECO:0007669"/>
    <property type="project" value="UniProtKB-ARBA"/>
</dbReference>
<dbReference type="Pfam" id="PF02779">
    <property type="entry name" value="Transket_pyr"/>
    <property type="match status" value="1"/>
</dbReference>
<dbReference type="Pfam" id="PF02780">
    <property type="entry name" value="Transketolase_C"/>
    <property type="match status" value="1"/>
</dbReference>
<dbReference type="InterPro" id="IPR029061">
    <property type="entry name" value="THDP-binding"/>
</dbReference>
<dbReference type="InterPro" id="IPR033248">
    <property type="entry name" value="Transketolase_C"/>
</dbReference>
<evidence type="ECO:0000256" key="2">
    <source>
        <dbReference type="ARBA" id="ARBA00023002"/>
    </source>
</evidence>
<evidence type="ECO:0000256" key="1">
    <source>
        <dbReference type="ARBA" id="ARBA00001964"/>
    </source>
</evidence>
<dbReference type="NCBIfam" id="NF006667">
    <property type="entry name" value="PRK09212.1"/>
    <property type="match status" value="1"/>
</dbReference>
<dbReference type="PANTHER" id="PTHR43257:SF2">
    <property type="entry name" value="PYRUVATE DEHYDROGENASE E1 COMPONENT SUBUNIT BETA"/>
    <property type="match status" value="1"/>
</dbReference>
<comment type="cofactor">
    <cofactor evidence="1">
        <name>thiamine diphosphate</name>
        <dbReference type="ChEBI" id="CHEBI:58937"/>
    </cofactor>
</comment>
<name>A0A6I4MIY8_9ACTN</name>
<comment type="caution">
    <text evidence="5">The sequence shown here is derived from an EMBL/GenBank/DDBJ whole genome shotgun (WGS) entry which is preliminary data.</text>
</comment>
<dbReference type="InterPro" id="IPR009014">
    <property type="entry name" value="Transketo_C/PFOR_II"/>
</dbReference>
<accession>A0A6I4MIY8</accession>
<dbReference type="RefSeq" id="WP_151597363.1">
    <property type="nucleotide sequence ID" value="NZ_WBMS02000031.1"/>
</dbReference>
<keyword evidence="3" id="KW-0786">Thiamine pyrophosphate</keyword>
<evidence type="ECO:0000256" key="3">
    <source>
        <dbReference type="ARBA" id="ARBA00023052"/>
    </source>
</evidence>
<evidence type="ECO:0000313" key="6">
    <source>
        <dbReference type="Proteomes" id="UP000462055"/>
    </source>
</evidence>
<dbReference type="SUPFAM" id="SSF52922">
    <property type="entry name" value="TK C-terminal domain-like"/>
    <property type="match status" value="1"/>
</dbReference>
<dbReference type="GO" id="GO:0016491">
    <property type="term" value="F:oxidoreductase activity"/>
    <property type="evidence" value="ECO:0007669"/>
    <property type="project" value="UniProtKB-KW"/>
</dbReference>
<gene>
    <name evidence="5" type="ORF">F8568_031725</name>
</gene>
<dbReference type="Proteomes" id="UP000462055">
    <property type="component" value="Unassembled WGS sequence"/>
</dbReference>
<proteinExistence type="predicted"/>
<keyword evidence="6" id="KW-1185">Reference proteome</keyword>
<dbReference type="EMBL" id="WBMS02000031">
    <property type="protein sequence ID" value="MWA04860.1"/>
    <property type="molecule type" value="Genomic_DNA"/>
</dbReference>
<dbReference type="Gene3D" id="3.40.50.920">
    <property type="match status" value="1"/>
</dbReference>
<dbReference type="InterPro" id="IPR005475">
    <property type="entry name" value="Transketolase-like_Pyr-bd"/>
</dbReference>
<dbReference type="SMART" id="SM00861">
    <property type="entry name" value="Transket_pyr"/>
    <property type="match status" value="1"/>
</dbReference>
<dbReference type="FunFam" id="3.40.50.970:FF:000001">
    <property type="entry name" value="Pyruvate dehydrogenase E1 beta subunit"/>
    <property type="match status" value="1"/>
</dbReference>
<sequence>MSPQSRISLQQACNQALDEAMAADESVILLGEDIGDREGGGTFKVTSGLSTKYGTSRVRTTPISEQAIVGSAVGAAIAGLRPVAEIMLMNFVTVAMDQLVNHAAKLRFMSGGQTHVPLTVRTATGAGGGFGGQHSDMLEAWLAHVPGLTVVVPSSPAEAKGLLLSCVFDDDPCVFVENNQMYWDKGPAPEPGLRIPLRKAHVARAGTDVSVITYGRPVGQVLALAEQLAGDGISVEVVDLRTVSPLDSRTVLESVAKTRRAVIVHEAVGQFGVGAEVSARIGEELGGELHSPVIRVTSANTPVPFSPTLEKAYLYQIGDVETAIRKVAS</sequence>
<dbReference type="SUPFAM" id="SSF52518">
    <property type="entry name" value="Thiamin diphosphate-binding fold (THDP-binding)"/>
    <property type="match status" value="1"/>
</dbReference>